<evidence type="ECO:0000259" key="1">
    <source>
        <dbReference type="Pfam" id="PF12728"/>
    </source>
</evidence>
<dbReference type="Gene3D" id="1.10.1660.10">
    <property type="match status" value="1"/>
</dbReference>
<dbReference type="Pfam" id="PF12728">
    <property type="entry name" value="HTH_17"/>
    <property type="match status" value="1"/>
</dbReference>
<protein>
    <submittedName>
        <fullName evidence="2">Helix-turn-helix domain-containing protein</fullName>
    </submittedName>
</protein>
<name>A0A7Y6U7V2_PHOVU</name>
<reference evidence="2 3" key="1">
    <citation type="submission" date="2020-04" db="EMBL/GenBank/DDBJ databases">
        <authorList>
            <person name="Pieper L."/>
        </authorList>
    </citation>
    <scope>NUCLEOTIDE SEQUENCE [LARGE SCALE GENOMIC DNA]</scope>
    <source>
        <strain evidence="2 3">B33</strain>
    </source>
</reference>
<gene>
    <name evidence="2" type="ORF">HUV05_01000</name>
</gene>
<dbReference type="GO" id="GO:0003677">
    <property type="term" value="F:DNA binding"/>
    <property type="evidence" value="ECO:0007669"/>
    <property type="project" value="InterPro"/>
</dbReference>
<comment type="caution">
    <text evidence="2">The sequence shown here is derived from an EMBL/GenBank/DDBJ whole genome shotgun (WGS) entry which is preliminary data.</text>
</comment>
<dbReference type="NCBIfam" id="TIGR01764">
    <property type="entry name" value="excise"/>
    <property type="match status" value="1"/>
</dbReference>
<dbReference type="PANTHER" id="PTHR34585">
    <property type="match status" value="1"/>
</dbReference>
<feature type="domain" description="Helix-turn-helix" evidence="1">
    <location>
        <begin position="44"/>
        <end position="91"/>
    </location>
</feature>
<dbReference type="InterPro" id="IPR009061">
    <property type="entry name" value="DNA-bd_dom_put_sf"/>
</dbReference>
<reference evidence="2 3" key="2">
    <citation type="submission" date="2020-07" db="EMBL/GenBank/DDBJ databases">
        <title>Bacterial metabolism rescues the inhibition of intestinal drug absorption by food and drug additives.</title>
        <authorList>
            <person name="Zou L."/>
            <person name="Spanogiannopoulos P."/>
            <person name="Chien H.-C."/>
            <person name="Pieper L.M."/>
            <person name="Cai W."/>
            <person name="Khuri N."/>
            <person name="Pottel J."/>
            <person name="Vora B."/>
            <person name="Ni Z."/>
            <person name="Tsakalozou E."/>
            <person name="Zhang W."/>
            <person name="Shoichet B.K."/>
            <person name="Giacomini K.M."/>
            <person name="Turnbaugh P.J."/>
        </authorList>
    </citation>
    <scope>NUCLEOTIDE SEQUENCE [LARGE SCALE GENOMIC DNA]</scope>
    <source>
        <strain evidence="2 3">B33</strain>
    </source>
</reference>
<dbReference type="PANTHER" id="PTHR34585:SF22">
    <property type="entry name" value="HELIX-TURN-HELIX DOMAIN-CONTAINING PROTEIN"/>
    <property type="match status" value="1"/>
</dbReference>
<accession>A0A7Y6U7V2</accession>
<sequence>MMKQEVFTLEHGLLADIHLSLKESHRKISRFMREYSPPFNGDRYLTDKEVSEILKVSRRTLQKMRNNGTLPFILLGGKALYKEYDIQRLLEINYRKAEE</sequence>
<dbReference type="EMBL" id="JABWDJ010000002">
    <property type="protein sequence ID" value="NVB72104.1"/>
    <property type="molecule type" value="Genomic_DNA"/>
</dbReference>
<evidence type="ECO:0000313" key="3">
    <source>
        <dbReference type="Proteomes" id="UP000524321"/>
    </source>
</evidence>
<evidence type="ECO:0000313" key="2">
    <source>
        <dbReference type="EMBL" id="NVB72104.1"/>
    </source>
</evidence>
<dbReference type="AlphaFoldDB" id="A0A7Y6U7V2"/>
<dbReference type="InterPro" id="IPR010093">
    <property type="entry name" value="SinI_DNA-bd"/>
</dbReference>
<dbReference type="InterPro" id="IPR041657">
    <property type="entry name" value="HTH_17"/>
</dbReference>
<proteinExistence type="predicted"/>
<dbReference type="SUPFAM" id="SSF46955">
    <property type="entry name" value="Putative DNA-binding domain"/>
    <property type="match status" value="1"/>
</dbReference>
<dbReference type="Proteomes" id="UP000524321">
    <property type="component" value="Unassembled WGS sequence"/>
</dbReference>
<organism evidence="2 3">
    <name type="scientific">Phocaeicola vulgatus</name>
    <name type="common">Bacteroides vulgatus</name>
    <dbReference type="NCBI Taxonomy" id="821"/>
    <lineage>
        <taxon>Bacteria</taxon>
        <taxon>Pseudomonadati</taxon>
        <taxon>Bacteroidota</taxon>
        <taxon>Bacteroidia</taxon>
        <taxon>Bacteroidales</taxon>
        <taxon>Bacteroidaceae</taxon>
        <taxon>Phocaeicola</taxon>
    </lineage>
</organism>